<dbReference type="InterPro" id="IPR051219">
    <property type="entry name" value="Heterochromatin_chromo-domain"/>
</dbReference>
<dbReference type="PRINTS" id="PR00504">
    <property type="entry name" value="CHROMODOMAIN"/>
</dbReference>
<protein>
    <recommendedName>
        <fullName evidence="4">Chromo domain-containing protein</fullName>
    </recommendedName>
</protein>
<comment type="subcellular location">
    <subcellularLocation>
        <location evidence="1">Nucleus</location>
    </subcellularLocation>
</comment>
<evidence type="ECO:0000256" key="3">
    <source>
        <dbReference type="SAM" id="MobiDB-lite"/>
    </source>
</evidence>
<dbReference type="InterPro" id="IPR000953">
    <property type="entry name" value="Chromo/chromo_shadow_dom"/>
</dbReference>
<sequence length="283" mass="31165">MRNRHRAGKSPIPCLKPAFGVFPSLPVGGMARTKQQASSRTVQSGSTSRAGLGATSRVEDQEKSGSMNVTDEGESRAHADDGPREDGADEEDATTDEEDVYQVEKILKSRMVRGKKQYYVKWAGYNDEADNTWEPLANLCGCEELLANFEADELAKAEAAQEEAESDGGGEEEEEGSQGATQTGRRSEESGDDDEDDEDDDAYVQEESSEEGDTSDEEYVPEGAAKRRKKEPLRRSRPLAPRELQRLREALRESSATKLSNLIEGLAEAHPWLLEEVHARLAD</sequence>
<name>A0AB34JTX2_PRYPA</name>
<accession>A0AB34JTX2</accession>
<organism evidence="5 6">
    <name type="scientific">Prymnesium parvum</name>
    <name type="common">Toxic golden alga</name>
    <dbReference type="NCBI Taxonomy" id="97485"/>
    <lineage>
        <taxon>Eukaryota</taxon>
        <taxon>Haptista</taxon>
        <taxon>Haptophyta</taxon>
        <taxon>Prymnesiophyceae</taxon>
        <taxon>Prymnesiales</taxon>
        <taxon>Prymnesiaceae</taxon>
        <taxon>Prymnesium</taxon>
    </lineage>
</organism>
<feature type="compositionally biased region" description="Polar residues" evidence="3">
    <location>
        <begin position="33"/>
        <end position="49"/>
    </location>
</feature>
<feature type="compositionally biased region" description="Acidic residues" evidence="3">
    <location>
        <begin position="160"/>
        <end position="176"/>
    </location>
</feature>
<dbReference type="EMBL" id="JBGBPQ010000005">
    <property type="protein sequence ID" value="KAL1524267.1"/>
    <property type="molecule type" value="Genomic_DNA"/>
</dbReference>
<dbReference type="Gene3D" id="2.40.50.40">
    <property type="match status" value="1"/>
</dbReference>
<dbReference type="PROSITE" id="PS00598">
    <property type="entry name" value="CHROMO_1"/>
    <property type="match status" value="1"/>
</dbReference>
<gene>
    <name evidence="5" type="ORF">AB1Y20_019170</name>
</gene>
<feature type="region of interest" description="Disordered" evidence="3">
    <location>
        <begin position="156"/>
        <end position="241"/>
    </location>
</feature>
<dbReference type="GO" id="GO:0005634">
    <property type="term" value="C:nucleus"/>
    <property type="evidence" value="ECO:0007669"/>
    <property type="project" value="UniProtKB-SubCell"/>
</dbReference>
<feature type="compositionally biased region" description="Basic and acidic residues" evidence="3">
    <location>
        <begin position="73"/>
        <end position="86"/>
    </location>
</feature>
<keyword evidence="6" id="KW-1185">Reference proteome</keyword>
<dbReference type="Pfam" id="PF00385">
    <property type="entry name" value="Chromo"/>
    <property type="match status" value="1"/>
</dbReference>
<evidence type="ECO:0000313" key="5">
    <source>
        <dbReference type="EMBL" id="KAL1524267.1"/>
    </source>
</evidence>
<dbReference type="AlphaFoldDB" id="A0AB34JTX2"/>
<dbReference type="SMART" id="SM00298">
    <property type="entry name" value="CHROMO"/>
    <property type="match status" value="1"/>
</dbReference>
<dbReference type="PROSITE" id="PS50013">
    <property type="entry name" value="CHROMO_2"/>
    <property type="match status" value="1"/>
</dbReference>
<evidence type="ECO:0000259" key="4">
    <source>
        <dbReference type="PROSITE" id="PS50013"/>
    </source>
</evidence>
<dbReference type="InterPro" id="IPR016197">
    <property type="entry name" value="Chromo-like_dom_sf"/>
</dbReference>
<evidence type="ECO:0000313" key="6">
    <source>
        <dbReference type="Proteomes" id="UP001515480"/>
    </source>
</evidence>
<reference evidence="5 6" key="1">
    <citation type="journal article" date="2024" name="Science">
        <title>Giant polyketide synthase enzymes in the biosynthesis of giant marine polyether toxins.</title>
        <authorList>
            <person name="Fallon T.R."/>
            <person name="Shende V.V."/>
            <person name="Wierzbicki I.H."/>
            <person name="Pendleton A.L."/>
            <person name="Watervoot N.F."/>
            <person name="Auber R.P."/>
            <person name="Gonzalez D.J."/>
            <person name="Wisecaver J.H."/>
            <person name="Moore B.S."/>
        </authorList>
    </citation>
    <scope>NUCLEOTIDE SEQUENCE [LARGE SCALE GENOMIC DNA]</scope>
    <source>
        <strain evidence="5 6">12B1</strain>
    </source>
</reference>
<feature type="region of interest" description="Disordered" evidence="3">
    <location>
        <begin position="1"/>
        <end position="100"/>
    </location>
</feature>
<dbReference type="InterPro" id="IPR023780">
    <property type="entry name" value="Chromo_domain"/>
</dbReference>
<dbReference type="Proteomes" id="UP001515480">
    <property type="component" value="Unassembled WGS sequence"/>
</dbReference>
<feature type="compositionally biased region" description="Acidic residues" evidence="3">
    <location>
        <begin position="190"/>
        <end position="220"/>
    </location>
</feature>
<dbReference type="CDD" id="cd00024">
    <property type="entry name" value="CD_CSD"/>
    <property type="match status" value="1"/>
</dbReference>
<feature type="compositionally biased region" description="Acidic residues" evidence="3">
    <location>
        <begin position="87"/>
        <end position="100"/>
    </location>
</feature>
<feature type="compositionally biased region" description="Basic residues" evidence="3">
    <location>
        <begin position="226"/>
        <end position="237"/>
    </location>
</feature>
<evidence type="ECO:0000256" key="1">
    <source>
        <dbReference type="ARBA" id="ARBA00004123"/>
    </source>
</evidence>
<proteinExistence type="predicted"/>
<dbReference type="PANTHER" id="PTHR22812">
    <property type="entry name" value="CHROMOBOX PROTEIN"/>
    <property type="match status" value="1"/>
</dbReference>
<keyword evidence="2" id="KW-0539">Nucleus</keyword>
<dbReference type="InterPro" id="IPR023779">
    <property type="entry name" value="Chromodomain_CS"/>
</dbReference>
<evidence type="ECO:0000256" key="2">
    <source>
        <dbReference type="ARBA" id="ARBA00023242"/>
    </source>
</evidence>
<feature type="domain" description="Chromo" evidence="4">
    <location>
        <begin position="101"/>
        <end position="161"/>
    </location>
</feature>
<comment type="caution">
    <text evidence="5">The sequence shown here is derived from an EMBL/GenBank/DDBJ whole genome shotgun (WGS) entry which is preliminary data.</text>
</comment>
<dbReference type="InterPro" id="IPR017984">
    <property type="entry name" value="Chromo_dom_subgr"/>
</dbReference>
<dbReference type="SUPFAM" id="SSF54160">
    <property type="entry name" value="Chromo domain-like"/>
    <property type="match status" value="1"/>
</dbReference>